<reference evidence="1 2" key="1">
    <citation type="journal article" date="2016" name="Nat. Commun.">
        <title>Ectomycorrhizal ecology is imprinted in the genome of the dominant symbiotic fungus Cenococcum geophilum.</title>
        <authorList>
            <consortium name="DOE Joint Genome Institute"/>
            <person name="Peter M."/>
            <person name="Kohler A."/>
            <person name="Ohm R.A."/>
            <person name="Kuo A."/>
            <person name="Krutzmann J."/>
            <person name="Morin E."/>
            <person name="Arend M."/>
            <person name="Barry K.W."/>
            <person name="Binder M."/>
            <person name="Choi C."/>
            <person name="Clum A."/>
            <person name="Copeland A."/>
            <person name="Grisel N."/>
            <person name="Haridas S."/>
            <person name="Kipfer T."/>
            <person name="LaButti K."/>
            <person name="Lindquist E."/>
            <person name="Lipzen A."/>
            <person name="Maire R."/>
            <person name="Meier B."/>
            <person name="Mihaltcheva S."/>
            <person name="Molinier V."/>
            <person name="Murat C."/>
            <person name="Poggeler S."/>
            <person name="Quandt C.A."/>
            <person name="Sperisen C."/>
            <person name="Tritt A."/>
            <person name="Tisserant E."/>
            <person name="Crous P.W."/>
            <person name="Henrissat B."/>
            <person name="Nehls U."/>
            <person name="Egli S."/>
            <person name="Spatafora J.W."/>
            <person name="Grigoriev I.V."/>
            <person name="Martin F.M."/>
        </authorList>
    </citation>
    <scope>NUCLEOTIDE SEQUENCE [LARGE SCALE GENOMIC DNA]</scope>
    <source>
        <strain evidence="1 2">CBS 459.81</strain>
    </source>
</reference>
<accession>A0A8E2E3E0</accession>
<gene>
    <name evidence="1" type="ORF">K432DRAFT_385326</name>
</gene>
<evidence type="ECO:0000313" key="1">
    <source>
        <dbReference type="EMBL" id="OCK76600.1"/>
    </source>
</evidence>
<name>A0A8E2E3E0_9PEZI</name>
<dbReference type="AlphaFoldDB" id="A0A8E2E3E0"/>
<organism evidence="1 2">
    <name type="scientific">Lepidopterella palustris CBS 459.81</name>
    <dbReference type="NCBI Taxonomy" id="1314670"/>
    <lineage>
        <taxon>Eukaryota</taxon>
        <taxon>Fungi</taxon>
        <taxon>Dikarya</taxon>
        <taxon>Ascomycota</taxon>
        <taxon>Pezizomycotina</taxon>
        <taxon>Dothideomycetes</taxon>
        <taxon>Pleosporomycetidae</taxon>
        <taxon>Mytilinidiales</taxon>
        <taxon>Argynnaceae</taxon>
        <taxon>Lepidopterella</taxon>
    </lineage>
</organism>
<keyword evidence="2" id="KW-1185">Reference proteome</keyword>
<protein>
    <submittedName>
        <fullName evidence="1">Uncharacterized protein</fullName>
    </submittedName>
</protein>
<dbReference type="Proteomes" id="UP000250266">
    <property type="component" value="Unassembled WGS sequence"/>
</dbReference>
<dbReference type="EMBL" id="KV745196">
    <property type="protein sequence ID" value="OCK76600.1"/>
    <property type="molecule type" value="Genomic_DNA"/>
</dbReference>
<sequence>MALCREIISMFATAHQQGPIQARALVAASKSVIVPSGNSVDDAGKILSLTMRDNGIAHIRE</sequence>
<evidence type="ECO:0000313" key="2">
    <source>
        <dbReference type="Proteomes" id="UP000250266"/>
    </source>
</evidence>
<dbReference type="OrthoDB" id="8119704at2759"/>
<proteinExistence type="predicted"/>